<dbReference type="Pfam" id="PF13604">
    <property type="entry name" value="AAA_30"/>
    <property type="match status" value="2"/>
</dbReference>
<proteinExistence type="inferred from homology"/>
<evidence type="ECO:0000313" key="4">
    <source>
        <dbReference type="EMBL" id="BBO86727.1"/>
    </source>
</evidence>
<organism evidence="4 5">
    <name type="scientific">Desulfosarcina ovata subsp. sediminis</name>
    <dbReference type="NCBI Taxonomy" id="885957"/>
    <lineage>
        <taxon>Bacteria</taxon>
        <taxon>Pseudomonadati</taxon>
        <taxon>Thermodesulfobacteriota</taxon>
        <taxon>Desulfobacteria</taxon>
        <taxon>Desulfobacterales</taxon>
        <taxon>Desulfosarcinaceae</taxon>
        <taxon>Desulfosarcina</taxon>
    </lineage>
</organism>
<dbReference type="CDD" id="cd17933">
    <property type="entry name" value="DEXSc_RecD-like"/>
    <property type="match status" value="1"/>
</dbReference>
<dbReference type="InterPro" id="IPR014136">
    <property type="entry name" value="TraA_Ti"/>
</dbReference>
<evidence type="ECO:0000256" key="1">
    <source>
        <dbReference type="ARBA" id="ARBA00010873"/>
    </source>
</evidence>
<dbReference type="CDD" id="cd18809">
    <property type="entry name" value="SF1_C_RecD"/>
    <property type="match status" value="1"/>
</dbReference>
<dbReference type="Gene3D" id="3.30.930.30">
    <property type="match status" value="1"/>
</dbReference>
<gene>
    <name evidence="4" type="ORF">DSCO28_72930</name>
</gene>
<feature type="domain" description="MobA/MobL protein" evidence="3">
    <location>
        <begin position="2"/>
        <end position="122"/>
    </location>
</feature>
<dbReference type="SUPFAM" id="SSF52540">
    <property type="entry name" value="P-loop containing nucleoside triphosphate hydrolases"/>
    <property type="match status" value="3"/>
</dbReference>
<geneLocation type="plasmid" evidence="5">
    <name>do28_1 dna</name>
</geneLocation>
<dbReference type="NCBIfam" id="TIGR02768">
    <property type="entry name" value="TraA_Ti"/>
    <property type="match status" value="1"/>
</dbReference>
<dbReference type="InterPro" id="IPR005053">
    <property type="entry name" value="MobA_MobL"/>
</dbReference>
<sequence length="1547" mass="174695">MRELEGALPIELDKEIHVKIVREFCQKHFTSKGMIADICIHSNGVNPHVHISLTMRKVEGEGFGKKERSWNSKEYLKLWREEWANVQNLHLAKAGLDVRVDHRSFKDQGVDLKPQVKIGVAVHGDPEQILERTEEYQRIATENGERIIEDPIIALDHITKYQSTFTHEDILKYVHSHCDDAQFYAAVDAILTSQELVKIEENEYDRFDRYTTLGLLETEKRLSGNATELNAIQTHTVSEKSVSKSDRVKKLSDEQQGVLEQILGGKDIHVVVGDAGTGKSFTLDAVRDVYERSGYTITGMALAGVAAEGLENSSGIKSSTVARKFLDWDNGRELLDEKSVLVVDEAGMIGTRQMDRIVNYVREAGAKLILVGDTKQAQAVEAGGAFRLMIERTIVSRLRYVWRQNEDWQKEATKLFAGDSFDIGKATDMYKENGCVSEHDTLDEAEKVMISDYVDLYNPDTTSIMTTHMNEDVDRLNWRCREQLKTHTNILDNDDVAINTSRGRKNFCAGDRILFLRNEKSIGVKNGTFGTIQAVSIDGVLNVFTDNQKTVRVDSHFYNNFTHGYAATIYKLQGATIDRTFFLASDGIDRHTGYVAMSRHRDQVNLYYSRDKYQNYEDLKRKLANVGEKELLGDYELKNISVIEEEQYRLTSKEATFTTEDGDIEHYMIEVGTGNDGKMHYSTTEMIAAERSMFDVANAMGFSRRNALEDGTADKIIADVGLDEKQAFVLKRVLSGSDLCLVDYQYGTDRSHLGNAIARAYHDKGYIVEGLSISGLRALSLEKESGIKSMTIAKKLWEWENARNLLSEKSVLIIDNANMIDTRQTERIVRHAENTGAKVVMFGNEQTPLPFNAGGAFRGIKEHTGVTRVTLQRSDKKELTFLAEAVDLLKGNWHDADRAVDLLAEQGCIAKHDDIGSARLAVVEEWFEDVRAIESYHGRSMIALSNKDVDALNEVARSRLKYIGWVDIKDTAVKTAERGDLEFAAGDRVMFLRKDNGMGVQSGSLGTLRNIAGNIMTVHVDGGETISFDTRLYNDLAHGYAVTVHRSAGMSLQNVYILTHKHFNQNVTKAALQAGKENARLHHSFRNHNELKKHLSRPVEKELVADYPKKDEHYLITVNVGEKTFHKVVHPSIGMTETAKAAYVREKARRFAAAKVPENATPGDYSINSRPTDFERHTINGAYMVGSVEMHRGMSFDVPTALTDREKKEALENEADKFRKYHTVGDGLNKAEAAGFSIRIDNELIADSAKREGHYLIKLIMPIGTRYKVVQPPVGVDKKTIDAFLRKEAALFDDRERPKDVSASDAKIKFQKTDLTRHTITAVYIKERVEKERETTFDVATALPASERNSFIRGEAEKFRDYCIARDGLGRKDSEGLSIRFDGKDLSMEASRRKDHYLIKLVMPIGTRYKMVQPPVGADKKAIDAFLRKEAALFDDRERPKDVSASDAQIKFQKTDLIRYRITATYMSGLVEMRRETTVDVATALPEAEQKAIIENEAFLLKKDCVLRDKLNMEETRNISFAYYKQDDSDRTLEEDKGLDHSRGMEL</sequence>
<comment type="similarity">
    <text evidence="1">Belongs to the MobA/MobL family.</text>
</comment>
<dbReference type="Gene3D" id="3.40.50.300">
    <property type="entry name" value="P-loop containing nucleotide triphosphate hydrolases"/>
    <property type="match status" value="4"/>
</dbReference>
<evidence type="ECO:0000313" key="5">
    <source>
        <dbReference type="Proteomes" id="UP000425960"/>
    </source>
</evidence>
<dbReference type="KEGG" id="dov:DSCO28_72930"/>
<keyword evidence="2" id="KW-0184">Conjugation</keyword>
<dbReference type="Proteomes" id="UP000425960">
    <property type="component" value="Plasmid Do28_1"/>
</dbReference>
<keyword evidence="4" id="KW-0614">Plasmid</keyword>
<dbReference type="InterPro" id="IPR027417">
    <property type="entry name" value="P-loop_NTPase"/>
</dbReference>
<reference evidence="4 5" key="1">
    <citation type="submission" date="2019-11" db="EMBL/GenBank/DDBJ databases">
        <title>Comparative genomics of hydrocarbon-degrading Desulfosarcina strains.</title>
        <authorList>
            <person name="Watanabe M."/>
            <person name="Kojima H."/>
            <person name="Fukui M."/>
        </authorList>
    </citation>
    <scope>NUCLEOTIDE SEQUENCE [LARGE SCALE GENOMIC DNA]</scope>
    <source>
        <strain evidence="4 5">28bB2T</strain>
        <plasmid evidence="5">do28_1 dna</plasmid>
    </source>
</reference>
<dbReference type="Gene3D" id="2.30.30.940">
    <property type="match status" value="2"/>
</dbReference>
<protein>
    <recommendedName>
        <fullName evidence="3">MobA/MobL protein domain-containing protein</fullName>
    </recommendedName>
</protein>
<evidence type="ECO:0000259" key="3">
    <source>
        <dbReference type="Pfam" id="PF03389"/>
    </source>
</evidence>
<evidence type="ECO:0000256" key="2">
    <source>
        <dbReference type="ARBA" id="ARBA00022971"/>
    </source>
</evidence>
<name>A0A5K8A2K3_9BACT</name>
<dbReference type="Pfam" id="PF03389">
    <property type="entry name" value="MobA_MobL"/>
    <property type="match status" value="1"/>
</dbReference>
<accession>A0A5K8A2K3</accession>
<dbReference type="EMBL" id="AP021877">
    <property type="protein sequence ID" value="BBO86727.1"/>
    <property type="molecule type" value="Genomic_DNA"/>
</dbReference>